<dbReference type="EMBL" id="LN649229">
    <property type="protein sequence ID" value="CEI64844.1"/>
    <property type="molecule type" value="Genomic_DNA"/>
</dbReference>
<dbReference type="OrthoDB" id="5103557at2759"/>
<sequence length="388" mass="44870">MSDPQERRKVLQIPPQLYNKLTEWYHAPTVPKNSDTAREWKKMLSTQKFKDIVLDNTSGNLIGLLRALCLNGASKSVKSFSITIKAPSRHEGHSQTSGQEGHHQRDTFGYLPILLAEVICQITNLQAISLDLGLLTVEDGQKFHDIIMSNLPHIVWPKMHSIRIRGPSMLAACIIYHCDRSKLKALNLNGWTESHDFKCAESANNLERLRLYYDKDHLSNPAAGALDFPSTHYQTWRSLRKLKTASLHWLVLQEEDCNESNEFPPLEDIYKLKRIFDEVLFSVRVLTPKRLAFYFDYRRFSPKVIRTDSGMLNPTSGPLESHEIKKWHEIHINNYLMEFWKPQEVWIFTNSSLAFVGTRNSDKTVTVECRKFDGETNQRSFPWGLLDE</sequence>
<evidence type="ECO:0008006" key="3">
    <source>
        <dbReference type="Google" id="ProtNLM"/>
    </source>
</evidence>
<proteinExistence type="predicted"/>
<organism evidence="1 2">
    <name type="scientific">Fusarium venenatum</name>
    <dbReference type="NCBI Taxonomy" id="56646"/>
    <lineage>
        <taxon>Eukaryota</taxon>
        <taxon>Fungi</taxon>
        <taxon>Dikarya</taxon>
        <taxon>Ascomycota</taxon>
        <taxon>Pezizomycotina</taxon>
        <taxon>Sordariomycetes</taxon>
        <taxon>Hypocreomycetidae</taxon>
        <taxon>Hypocreales</taxon>
        <taxon>Nectriaceae</taxon>
        <taxon>Fusarium</taxon>
    </lineage>
</organism>
<dbReference type="GeneID" id="37253000"/>
<dbReference type="KEGG" id="fvn:FVRRES_01356"/>
<reference evidence="2" key="1">
    <citation type="submission" date="2014-10" db="EMBL/GenBank/DDBJ databases">
        <authorList>
            <person name="King R."/>
        </authorList>
    </citation>
    <scope>NUCLEOTIDE SEQUENCE [LARGE SCALE GENOMIC DNA]</scope>
    <source>
        <strain evidence="2">A3/5</strain>
    </source>
</reference>
<dbReference type="AlphaFoldDB" id="A0A2L2T2H1"/>
<dbReference type="Proteomes" id="UP000245910">
    <property type="component" value="Chromosome I"/>
</dbReference>
<protein>
    <recommendedName>
        <fullName evidence="3">F-box domain-containing protein</fullName>
    </recommendedName>
</protein>
<evidence type="ECO:0000313" key="2">
    <source>
        <dbReference type="Proteomes" id="UP000245910"/>
    </source>
</evidence>
<evidence type="ECO:0000313" key="1">
    <source>
        <dbReference type="EMBL" id="CEI64844.1"/>
    </source>
</evidence>
<dbReference type="RefSeq" id="XP_025588564.1">
    <property type="nucleotide sequence ID" value="XM_025728955.2"/>
</dbReference>
<name>A0A2L2T2H1_9HYPO</name>
<accession>A0A2L2T2H1</accession>
<keyword evidence="2" id="KW-1185">Reference proteome</keyword>